<dbReference type="PRINTS" id="PR00261">
    <property type="entry name" value="LDLRECEPTOR"/>
</dbReference>
<evidence type="ECO:0000256" key="1">
    <source>
        <dbReference type="ARBA" id="ARBA00004167"/>
    </source>
</evidence>
<dbReference type="SMART" id="SM00192">
    <property type="entry name" value="LDLa"/>
    <property type="match status" value="8"/>
</dbReference>
<protein>
    <submittedName>
        <fullName evidence="12">SCO-spondin-like</fullName>
    </submittedName>
</protein>
<feature type="disulfide bond" evidence="9">
    <location>
        <begin position="120"/>
        <end position="135"/>
    </location>
</feature>
<feature type="disulfide bond" evidence="9">
    <location>
        <begin position="157"/>
        <end position="172"/>
    </location>
</feature>
<keyword evidence="2" id="KW-0812">Transmembrane</keyword>
<keyword evidence="8" id="KW-0325">Glycoprotein</keyword>
<gene>
    <name evidence="12" type="primary">LOC109481487</name>
</gene>
<evidence type="ECO:0000256" key="3">
    <source>
        <dbReference type="ARBA" id="ARBA00022737"/>
    </source>
</evidence>
<dbReference type="OrthoDB" id="2019384at2759"/>
<feature type="disulfide bond" evidence="9">
    <location>
        <begin position="177"/>
        <end position="189"/>
    </location>
</feature>
<dbReference type="GO" id="GO:0005041">
    <property type="term" value="F:low-density lipoprotein particle receptor activity"/>
    <property type="evidence" value="ECO:0007669"/>
    <property type="project" value="TreeGrafter"/>
</dbReference>
<sequence>MTGYESWSDRPYWHCDGFTDCPDGLDDCIVEDCVSPGVFCGHGSCDGVGDCFDKSDESGCVCTSVDFQCEGSGKCVAPSAACDGVIDCEDATDELSCQPCEEPGLWQCHSGGCIHILSVCDGDMDCSTGEDEENCHTPCHGLQLECDGGCLPRYLVCDGLQDCSNGEDEINCTDGGCGVKEFSCADGTCLLQSQLCDNLTDCSGGEDEEDCGDDPPPGFPLGLASRYIPDVYVTSSSQYKSDFAPFRARHTPVTVPGYCWVPSSTEDQWIQVYLGKTTDVTGVLISGGGSNWDLGSWVTSFTLAFSMDGAFWTPYVGGSDGVQVFQGNRDRYNKVSRPLPVPVTSRYIRLYPTGYAGWVAMVMEVYVTNDENTWLKQEQYVPLGVELDPDDPAAAPKVPDLAMSASSRGDDFYPWQARLNRGEGQRQGACWSPALLTDTEQWLQFKHDRVYEVTGVITQGAYILDSWVTFYKLAFSVNGQWTTYSNREGKEMVFQGNSDSHRYARNLLDNPAFALFTRFYPLHFHNTIALRVEILVIEEISVQFSPCGDDDDETYHNSLACDGTEDCSSGEDEANCDDCALECLTVTSDSCIPSRWVCDELQDCLDGTDERGCVRVEKTLAHKWGSCGYLCTSVFGNASCVPDAFVCDGDADCWGDADERDCDFGVFIVVEPETAEDCGTFYCTLPGSPDPYCVHGHLVCDGHPDCAGREDEQGCGGDAQDPVRLFLSA</sequence>
<dbReference type="InterPro" id="IPR051221">
    <property type="entry name" value="LDLR-related"/>
</dbReference>
<dbReference type="Gene3D" id="4.10.1220.10">
    <property type="entry name" value="EGF-type module"/>
    <property type="match status" value="2"/>
</dbReference>
<dbReference type="InterPro" id="IPR002172">
    <property type="entry name" value="LDrepeatLR_classA_rpt"/>
</dbReference>
<feature type="disulfide bond" evidence="9">
    <location>
        <begin position="108"/>
        <end position="126"/>
    </location>
</feature>
<dbReference type="InterPro" id="IPR008979">
    <property type="entry name" value="Galactose-bd-like_sf"/>
</dbReference>
<feature type="disulfide bond" evidence="9">
    <location>
        <begin position="598"/>
        <end position="613"/>
    </location>
</feature>
<dbReference type="CDD" id="cd00112">
    <property type="entry name" value="LDLa"/>
    <property type="match status" value="6"/>
</dbReference>
<dbReference type="GeneID" id="109481487"/>
<dbReference type="PROSITE" id="PS50068">
    <property type="entry name" value="LDLRA_2"/>
    <property type="match status" value="8"/>
</dbReference>
<evidence type="ECO:0000256" key="7">
    <source>
        <dbReference type="ARBA" id="ARBA00023170"/>
    </source>
</evidence>
<feature type="disulfide bond" evidence="9">
    <location>
        <begin position="82"/>
        <end position="97"/>
    </location>
</feature>
<evidence type="ECO:0000256" key="2">
    <source>
        <dbReference type="ARBA" id="ARBA00022692"/>
    </source>
</evidence>
<feature type="domain" description="F5/8 type C" evidence="10">
    <location>
        <begin position="214"/>
        <end position="368"/>
    </location>
</feature>
<feature type="disulfide bond" evidence="9">
    <location>
        <begin position="647"/>
        <end position="662"/>
    </location>
</feature>
<proteinExistence type="predicted"/>
<dbReference type="Gene3D" id="4.10.400.10">
    <property type="entry name" value="Low-density Lipoprotein Receptor"/>
    <property type="match status" value="5"/>
</dbReference>
<comment type="caution">
    <text evidence="9">Lacks conserved residue(s) required for the propagation of feature annotation.</text>
</comment>
<dbReference type="KEGG" id="bbel:109481487"/>
<feature type="disulfide bond" evidence="9">
    <location>
        <begin position="45"/>
        <end position="60"/>
    </location>
</feature>
<keyword evidence="7" id="KW-0675">Receptor</keyword>
<keyword evidence="3" id="KW-0677">Repeat</keyword>
<dbReference type="SMART" id="SM00231">
    <property type="entry name" value="FA58C"/>
    <property type="match status" value="2"/>
</dbReference>
<dbReference type="SUPFAM" id="SSF49785">
    <property type="entry name" value="Galactose-binding domain-like"/>
    <property type="match status" value="2"/>
</dbReference>
<dbReference type="AlphaFoldDB" id="A0A6P5ACW3"/>
<reference evidence="12" key="1">
    <citation type="submission" date="2025-08" db="UniProtKB">
        <authorList>
            <consortium name="RefSeq"/>
        </authorList>
    </citation>
    <scope>IDENTIFICATION</scope>
    <source>
        <tissue evidence="12">Gonad</tissue>
    </source>
</reference>
<dbReference type="PROSITE" id="PS01209">
    <property type="entry name" value="LDLRA_1"/>
    <property type="match status" value="3"/>
</dbReference>
<evidence type="ECO:0000256" key="4">
    <source>
        <dbReference type="ARBA" id="ARBA00022989"/>
    </source>
</evidence>
<keyword evidence="11" id="KW-1185">Reference proteome</keyword>
<feature type="disulfide bond" evidence="9">
    <location>
        <begin position="700"/>
        <end position="715"/>
    </location>
</feature>
<dbReference type="Pfam" id="PF00057">
    <property type="entry name" value="Ldl_recept_a"/>
    <property type="match status" value="5"/>
</dbReference>
<feature type="disulfide bond" evidence="9">
    <location>
        <begin position="196"/>
        <end position="211"/>
    </location>
</feature>
<feature type="disulfide bond" evidence="9">
    <location>
        <begin position="21"/>
        <end position="33"/>
    </location>
</feature>
<dbReference type="GO" id="GO:0043235">
    <property type="term" value="C:receptor complex"/>
    <property type="evidence" value="ECO:0007669"/>
    <property type="project" value="TreeGrafter"/>
</dbReference>
<dbReference type="InterPro" id="IPR023415">
    <property type="entry name" value="LDLR_class-A_CS"/>
</dbReference>
<feature type="disulfide bond" evidence="9">
    <location>
        <begin position="184"/>
        <end position="202"/>
    </location>
</feature>
<dbReference type="PANTHER" id="PTHR22722:SF5">
    <property type="entry name" value="LOW-DENSITY LIPOPROTEIN RECEPTOR-RELATED PROTEIN 1B"/>
    <property type="match status" value="1"/>
</dbReference>
<dbReference type="Proteomes" id="UP000515135">
    <property type="component" value="Unplaced"/>
</dbReference>
<evidence type="ECO:0000256" key="6">
    <source>
        <dbReference type="ARBA" id="ARBA00023157"/>
    </source>
</evidence>
<keyword evidence="5" id="KW-0472">Membrane</keyword>
<evidence type="ECO:0000256" key="5">
    <source>
        <dbReference type="ARBA" id="ARBA00023136"/>
    </source>
</evidence>
<evidence type="ECO:0000256" key="9">
    <source>
        <dbReference type="PROSITE-ProRule" id="PRU00124"/>
    </source>
</evidence>
<keyword evidence="6 9" id="KW-1015">Disulfide bond</keyword>
<accession>A0A6P5ACW3</accession>
<dbReference type="PROSITE" id="PS50022">
    <property type="entry name" value="FA58C_3"/>
    <property type="match status" value="2"/>
</dbReference>
<name>A0A6P5ACW3_BRABE</name>
<dbReference type="InterPro" id="IPR000421">
    <property type="entry name" value="FA58C"/>
</dbReference>
<evidence type="ECO:0000313" key="11">
    <source>
        <dbReference type="Proteomes" id="UP000515135"/>
    </source>
</evidence>
<dbReference type="RefSeq" id="XP_019639626.1">
    <property type="nucleotide sequence ID" value="XM_019784067.1"/>
</dbReference>
<evidence type="ECO:0000256" key="8">
    <source>
        <dbReference type="ARBA" id="ARBA00023180"/>
    </source>
</evidence>
<dbReference type="CDD" id="cd00057">
    <property type="entry name" value="FA58C"/>
    <property type="match status" value="2"/>
</dbReference>
<dbReference type="PANTHER" id="PTHR22722">
    <property type="entry name" value="LOW-DENSITY LIPOPROTEIN RECEPTOR-RELATED PROTEIN 2-RELATED"/>
    <property type="match status" value="1"/>
</dbReference>
<feature type="domain" description="F5/8 type C" evidence="10">
    <location>
        <begin position="386"/>
        <end position="537"/>
    </location>
</feature>
<dbReference type="InterPro" id="IPR036055">
    <property type="entry name" value="LDL_receptor-like_sf"/>
</dbReference>
<dbReference type="SUPFAM" id="SSF57424">
    <property type="entry name" value="LDL receptor-like module"/>
    <property type="match status" value="6"/>
</dbReference>
<dbReference type="GO" id="GO:0005886">
    <property type="term" value="C:plasma membrane"/>
    <property type="evidence" value="ECO:0007669"/>
    <property type="project" value="TreeGrafter"/>
</dbReference>
<dbReference type="Gene3D" id="2.60.120.260">
    <property type="entry name" value="Galactose-binding domain-like"/>
    <property type="match status" value="2"/>
</dbReference>
<dbReference type="Pfam" id="PF00754">
    <property type="entry name" value="F5_F8_type_C"/>
    <property type="match status" value="2"/>
</dbReference>
<evidence type="ECO:0000259" key="10">
    <source>
        <dbReference type="PROSITE" id="PS50022"/>
    </source>
</evidence>
<comment type="subcellular location">
    <subcellularLocation>
        <location evidence="1">Membrane</location>
        <topology evidence="1">Single-pass membrane protein</topology>
    </subcellularLocation>
</comment>
<organism evidence="11 12">
    <name type="scientific">Branchiostoma belcheri</name>
    <name type="common">Amphioxus</name>
    <dbReference type="NCBI Taxonomy" id="7741"/>
    <lineage>
        <taxon>Eukaryota</taxon>
        <taxon>Metazoa</taxon>
        <taxon>Chordata</taxon>
        <taxon>Cephalochordata</taxon>
        <taxon>Leptocardii</taxon>
        <taxon>Amphioxiformes</taxon>
        <taxon>Branchiostomatidae</taxon>
        <taxon>Branchiostoma</taxon>
    </lineage>
</organism>
<evidence type="ECO:0000313" key="12">
    <source>
        <dbReference type="RefSeq" id="XP_019639626.1"/>
    </source>
</evidence>
<keyword evidence="4" id="KW-1133">Transmembrane helix</keyword>